<dbReference type="PROSITE" id="PS00622">
    <property type="entry name" value="HTH_LUXR_1"/>
    <property type="match status" value="1"/>
</dbReference>
<evidence type="ECO:0000313" key="5">
    <source>
        <dbReference type="EMBL" id="TKR27205.1"/>
    </source>
</evidence>
<dbReference type="InterPro" id="IPR000792">
    <property type="entry name" value="Tscrpt_reg_LuxR_C"/>
</dbReference>
<accession>A0A7Z8K2W6</accession>
<keyword evidence="3" id="KW-0804">Transcription</keyword>
<evidence type="ECO:0000259" key="4">
    <source>
        <dbReference type="PROSITE" id="PS50043"/>
    </source>
</evidence>
<dbReference type="PRINTS" id="PR00038">
    <property type="entry name" value="HTHLUXR"/>
</dbReference>
<protein>
    <submittedName>
        <fullName evidence="5">LuxR family transcriptional regulator</fullName>
    </submittedName>
</protein>
<feature type="domain" description="HTH luxR-type" evidence="4">
    <location>
        <begin position="301"/>
        <end position="366"/>
    </location>
</feature>
<dbReference type="PROSITE" id="PS50043">
    <property type="entry name" value="HTH_LUXR_2"/>
    <property type="match status" value="1"/>
</dbReference>
<dbReference type="GO" id="GO:0003677">
    <property type="term" value="F:DNA binding"/>
    <property type="evidence" value="ECO:0007669"/>
    <property type="project" value="UniProtKB-KW"/>
</dbReference>
<dbReference type="InterPro" id="IPR016032">
    <property type="entry name" value="Sig_transdc_resp-reg_C-effctor"/>
</dbReference>
<organism evidence="5 6">
    <name type="scientific">Cellulomonas hominis</name>
    <dbReference type="NCBI Taxonomy" id="156981"/>
    <lineage>
        <taxon>Bacteria</taxon>
        <taxon>Bacillati</taxon>
        <taxon>Actinomycetota</taxon>
        <taxon>Actinomycetes</taxon>
        <taxon>Micrococcales</taxon>
        <taxon>Cellulomonadaceae</taxon>
        <taxon>Cellulomonas</taxon>
    </lineage>
</organism>
<evidence type="ECO:0000256" key="2">
    <source>
        <dbReference type="ARBA" id="ARBA00023125"/>
    </source>
</evidence>
<dbReference type="CDD" id="cd06170">
    <property type="entry name" value="LuxR_C_like"/>
    <property type="match status" value="1"/>
</dbReference>
<proteinExistence type="predicted"/>
<dbReference type="GO" id="GO:0006355">
    <property type="term" value="P:regulation of DNA-templated transcription"/>
    <property type="evidence" value="ECO:0007669"/>
    <property type="project" value="InterPro"/>
</dbReference>
<evidence type="ECO:0000256" key="3">
    <source>
        <dbReference type="ARBA" id="ARBA00023163"/>
    </source>
</evidence>
<dbReference type="RefSeq" id="WP_154727971.1">
    <property type="nucleotide sequence ID" value="NZ_SZYE01000005.1"/>
</dbReference>
<evidence type="ECO:0000313" key="6">
    <source>
        <dbReference type="Proteomes" id="UP000308121"/>
    </source>
</evidence>
<dbReference type="Gene3D" id="1.10.10.10">
    <property type="entry name" value="Winged helix-like DNA-binding domain superfamily/Winged helix DNA-binding domain"/>
    <property type="match status" value="1"/>
</dbReference>
<dbReference type="AlphaFoldDB" id="A0A7Z8K2W6"/>
<dbReference type="OrthoDB" id="9815744at2"/>
<keyword evidence="1" id="KW-0805">Transcription regulation</keyword>
<dbReference type="SUPFAM" id="SSF55781">
    <property type="entry name" value="GAF domain-like"/>
    <property type="match status" value="1"/>
</dbReference>
<dbReference type="PANTHER" id="PTHR44688:SF16">
    <property type="entry name" value="DNA-BINDING TRANSCRIPTIONAL ACTIVATOR DEVR_DOSR"/>
    <property type="match status" value="1"/>
</dbReference>
<dbReference type="EMBL" id="SZYE01000005">
    <property type="protein sequence ID" value="TKR27205.1"/>
    <property type="molecule type" value="Genomic_DNA"/>
</dbReference>
<sequence>MTTLRTEPVQRGLDSLARSGLEWHAFVEGAVELLAAAVPYDAACIGPVDPDTGLLTGSVKRNLGDEMDTEFLRHEYVTDEVNLFSALARRERPVGILADDTGGDPARSSRHRDVFVPHWALDHEMRAAALVDGTPWAAVALYRSGATGGFSPAEAEFLGRVSRTIALGVRAGLVTAVASRPEGAPDAAPRAGHGTAGVSGPAVLVVEADDSVSRLSPAAEARIAELGGCGWGALPNAVAAITAAARALGSGRRGTVPRLRVRTPAGEWLVVHAAPLTGPAGGPPQVVVTIEQARPPEIVPLVVAAFGLTGREQDVVAAVLQGESTQEIGRSLHLSPWTVQDHLKAVFEKAGVGSRRELVARVFFDHYAPRLGDSIAPAGFFAGA</sequence>
<reference evidence="5 6" key="1">
    <citation type="submission" date="2019-05" db="EMBL/GenBank/DDBJ databases">
        <title>Genome sequence of Cellulomonas hominis strain CS1.</title>
        <authorList>
            <person name="Belmont J."/>
            <person name="Maclea K.S."/>
        </authorList>
    </citation>
    <scope>NUCLEOTIDE SEQUENCE [LARGE SCALE GENOMIC DNA]</scope>
    <source>
        <strain evidence="5 6">CS1</strain>
    </source>
</reference>
<keyword evidence="2" id="KW-0238">DNA-binding</keyword>
<name>A0A7Z8K2W6_9CELL</name>
<gene>
    <name evidence="5" type="ORF">FA014_01655</name>
</gene>
<dbReference type="PANTHER" id="PTHR44688">
    <property type="entry name" value="DNA-BINDING TRANSCRIPTIONAL ACTIVATOR DEVR_DOSR"/>
    <property type="match status" value="1"/>
</dbReference>
<evidence type="ECO:0000256" key="1">
    <source>
        <dbReference type="ARBA" id="ARBA00023015"/>
    </source>
</evidence>
<dbReference type="SUPFAM" id="SSF46894">
    <property type="entry name" value="C-terminal effector domain of the bipartite response regulators"/>
    <property type="match status" value="1"/>
</dbReference>
<comment type="caution">
    <text evidence="5">The sequence shown here is derived from an EMBL/GenBank/DDBJ whole genome shotgun (WGS) entry which is preliminary data.</text>
</comment>
<dbReference type="Proteomes" id="UP000308121">
    <property type="component" value="Unassembled WGS sequence"/>
</dbReference>
<dbReference type="Pfam" id="PF00196">
    <property type="entry name" value="GerE"/>
    <property type="match status" value="1"/>
</dbReference>
<dbReference type="InterPro" id="IPR036388">
    <property type="entry name" value="WH-like_DNA-bd_sf"/>
</dbReference>
<dbReference type="SMART" id="SM00421">
    <property type="entry name" value="HTH_LUXR"/>
    <property type="match status" value="1"/>
</dbReference>